<dbReference type="GO" id="GO:0051209">
    <property type="term" value="P:release of sequestered calcium ion into cytosol"/>
    <property type="evidence" value="ECO:0007669"/>
    <property type="project" value="TreeGrafter"/>
</dbReference>
<dbReference type="InterPro" id="IPR001192">
    <property type="entry name" value="PI-PLC_fam"/>
</dbReference>
<keyword evidence="1" id="KW-0443">Lipid metabolism</keyword>
<dbReference type="RefSeq" id="XP_002541893.1">
    <property type="nucleotide sequence ID" value="XM_002541847.1"/>
</dbReference>
<dbReference type="Gene3D" id="3.20.20.190">
    <property type="entry name" value="Phosphatidylinositol (PI) phosphodiesterase"/>
    <property type="match status" value="1"/>
</dbReference>
<gene>
    <name evidence="4" type="ORF">UREG_01409</name>
</gene>
<dbReference type="OrthoDB" id="269822at2759"/>
<protein>
    <recommendedName>
        <fullName evidence="1">Phosphoinositide phospholipase C</fullName>
        <ecNumber evidence="1">3.1.4.11</ecNumber>
    </recommendedName>
</protein>
<dbReference type="eggNOG" id="KOG0169">
    <property type="taxonomic scope" value="Eukaryota"/>
</dbReference>
<reference evidence="5" key="1">
    <citation type="journal article" date="2009" name="Genome Res.">
        <title>Comparative genomic analyses of the human fungal pathogens Coccidioides and their relatives.</title>
        <authorList>
            <person name="Sharpton T.J."/>
            <person name="Stajich J.E."/>
            <person name="Rounsley S.D."/>
            <person name="Gardner M.J."/>
            <person name="Wortman J.R."/>
            <person name="Jordar V.S."/>
            <person name="Maiti R."/>
            <person name="Kodira C.D."/>
            <person name="Neafsey D.E."/>
            <person name="Zeng Q."/>
            <person name="Hung C.-Y."/>
            <person name="McMahan C."/>
            <person name="Muszewska A."/>
            <person name="Grynberg M."/>
            <person name="Mandel M.A."/>
            <person name="Kellner E.M."/>
            <person name="Barker B.M."/>
            <person name="Galgiani J.N."/>
            <person name="Orbach M.J."/>
            <person name="Kirkland T.N."/>
            <person name="Cole G.T."/>
            <person name="Henn M.R."/>
            <person name="Birren B.W."/>
            <person name="Taylor J.W."/>
        </authorList>
    </citation>
    <scope>NUCLEOTIDE SEQUENCE [LARGE SCALE GENOMIC DNA]</scope>
    <source>
        <strain evidence="5">UAMH 1704</strain>
    </source>
</reference>
<keyword evidence="5" id="KW-1185">Reference proteome</keyword>
<dbReference type="Gene3D" id="2.60.40.150">
    <property type="entry name" value="C2 domain"/>
    <property type="match status" value="1"/>
</dbReference>
<dbReference type="GeneID" id="8440663"/>
<dbReference type="PRINTS" id="PR00390">
    <property type="entry name" value="PHPHLIPASEC"/>
</dbReference>
<evidence type="ECO:0000313" key="4">
    <source>
        <dbReference type="EMBL" id="EEP76560.1"/>
    </source>
</evidence>
<keyword evidence="1" id="KW-0378">Hydrolase</keyword>
<dbReference type="KEGG" id="ure:UREG_01409"/>
<sequence>MANGGLIGTVSLTFSICCSSAPPKRKVDTSHFQSSSEQSRIYIALAASPPTVNCRKVSLLFLMCQFPVFEHSVYYPSVLLKGCRCLEIDVWDGELSSASSSDSENDESKKKKKKEKKEQKDKGLSRTDSKRAFNLSSLSDRLDRLKKDPVEDATGAVAMPTAAVAAAVPLRPEPRVLHGYTLTKEITFRDVCYAIRDTAFVTSDLPVIVSLEVHASLDQQETMVEIMTEAWKGMLVDFTPELAAELERGDFRHLPSPDSLRNKILIKVKWAPNHSKVENNVASVEVSEGAVGPVKGQTASANDKALAAQAAKKKPVKILHALSRLGVYTRGYTFNELKQPEAAIPTHIFSLSEAAVRDAHESQRQALFNHNKNFMMRAYPSGMRVNSSNLDPSFYWRQGIQIVALNWQNCDKGMMLNKGMFARSKGWVLKPEEYRGDAWAERQNAAKSGSGPSRRHTLHLSVQIYAGQNIPLPKGDEHDRSFRPYVSCQLHVERPKDSVHSKGDGDDSGSAKYKRRTTTCSSADPDFGGQTLQFPSAPGVIEQLSFLRSVRNNASRSQLSFAAL</sequence>
<dbReference type="InterPro" id="IPR001711">
    <property type="entry name" value="PLipase_C_Pinositol-sp_Y"/>
</dbReference>
<dbReference type="InterPro" id="IPR017946">
    <property type="entry name" value="PLC-like_Pdiesterase_TIM-brl"/>
</dbReference>
<feature type="region of interest" description="Disordered" evidence="2">
    <location>
        <begin position="96"/>
        <end position="126"/>
    </location>
</feature>
<evidence type="ECO:0000256" key="1">
    <source>
        <dbReference type="RuleBase" id="RU361133"/>
    </source>
</evidence>
<accession>C4JHY4</accession>
<feature type="domain" description="PI-PLC Y-box" evidence="3">
    <location>
        <begin position="322"/>
        <end position="435"/>
    </location>
</feature>
<comment type="catalytic activity">
    <reaction evidence="1">
        <text>a 1,2-diacyl-sn-glycero-3-phospho-(1D-myo-inositol-4,5-bisphosphate) + H2O = 1D-myo-inositol 1,4,5-trisphosphate + a 1,2-diacyl-sn-glycerol + H(+)</text>
        <dbReference type="Rhea" id="RHEA:33179"/>
        <dbReference type="ChEBI" id="CHEBI:15377"/>
        <dbReference type="ChEBI" id="CHEBI:15378"/>
        <dbReference type="ChEBI" id="CHEBI:17815"/>
        <dbReference type="ChEBI" id="CHEBI:58456"/>
        <dbReference type="ChEBI" id="CHEBI:203600"/>
        <dbReference type="EC" id="3.1.4.11"/>
    </reaction>
</comment>
<dbReference type="PANTHER" id="PTHR10336">
    <property type="entry name" value="PHOSPHOINOSITIDE-SPECIFIC PHOSPHOLIPASE C FAMILY PROTEIN"/>
    <property type="match status" value="1"/>
</dbReference>
<dbReference type="Proteomes" id="UP000002058">
    <property type="component" value="Unassembled WGS sequence"/>
</dbReference>
<dbReference type="PANTHER" id="PTHR10336:SF82">
    <property type="entry name" value="PHOSPHOINOSITIDE PHOSPHOLIPASE C"/>
    <property type="match status" value="1"/>
</dbReference>
<dbReference type="Pfam" id="PF00387">
    <property type="entry name" value="PI-PLC-Y"/>
    <property type="match status" value="1"/>
</dbReference>
<evidence type="ECO:0000256" key="2">
    <source>
        <dbReference type="SAM" id="MobiDB-lite"/>
    </source>
</evidence>
<dbReference type="EC" id="3.1.4.11" evidence="1"/>
<evidence type="ECO:0000259" key="3">
    <source>
        <dbReference type="PROSITE" id="PS50008"/>
    </source>
</evidence>
<proteinExistence type="predicted"/>
<dbReference type="EMBL" id="CH476615">
    <property type="protein sequence ID" value="EEP76560.1"/>
    <property type="molecule type" value="Genomic_DNA"/>
</dbReference>
<feature type="region of interest" description="Disordered" evidence="2">
    <location>
        <begin position="493"/>
        <end position="529"/>
    </location>
</feature>
<dbReference type="OMA" id="NCQLHVE"/>
<dbReference type="GO" id="GO:0048015">
    <property type="term" value="P:phosphatidylinositol-mediated signaling"/>
    <property type="evidence" value="ECO:0007669"/>
    <property type="project" value="TreeGrafter"/>
</dbReference>
<dbReference type="SUPFAM" id="SSF51695">
    <property type="entry name" value="PLC-like phosphodiesterases"/>
    <property type="match status" value="1"/>
</dbReference>
<dbReference type="SMART" id="SM00149">
    <property type="entry name" value="PLCYc"/>
    <property type="match status" value="1"/>
</dbReference>
<feature type="compositionally biased region" description="Basic and acidic residues" evidence="2">
    <location>
        <begin position="493"/>
        <end position="505"/>
    </location>
</feature>
<dbReference type="InParanoid" id="C4JHY4"/>
<dbReference type="SMART" id="SM00148">
    <property type="entry name" value="PLCXc"/>
    <property type="match status" value="1"/>
</dbReference>
<name>C4JHY4_UNCRE</name>
<keyword evidence="1" id="KW-0442">Lipid degradation</keyword>
<dbReference type="VEuPathDB" id="FungiDB:UREG_01409"/>
<dbReference type="Pfam" id="PF00388">
    <property type="entry name" value="PI-PLC-X"/>
    <property type="match status" value="1"/>
</dbReference>
<dbReference type="InterPro" id="IPR035892">
    <property type="entry name" value="C2_domain_sf"/>
</dbReference>
<dbReference type="HOGENOM" id="CLU_002738_3_0_1"/>
<dbReference type="InterPro" id="IPR000909">
    <property type="entry name" value="PLipase_C_PInositol-sp_X_dom"/>
</dbReference>
<dbReference type="PROSITE" id="PS50008">
    <property type="entry name" value="PIPLC_Y_DOMAIN"/>
    <property type="match status" value="1"/>
</dbReference>
<organism evidence="4 5">
    <name type="scientific">Uncinocarpus reesii (strain UAMH 1704)</name>
    <dbReference type="NCBI Taxonomy" id="336963"/>
    <lineage>
        <taxon>Eukaryota</taxon>
        <taxon>Fungi</taxon>
        <taxon>Dikarya</taxon>
        <taxon>Ascomycota</taxon>
        <taxon>Pezizomycotina</taxon>
        <taxon>Eurotiomycetes</taxon>
        <taxon>Eurotiomycetidae</taxon>
        <taxon>Onygenales</taxon>
        <taxon>Onygenaceae</taxon>
        <taxon>Uncinocarpus</taxon>
    </lineage>
</organism>
<evidence type="ECO:0000313" key="5">
    <source>
        <dbReference type="Proteomes" id="UP000002058"/>
    </source>
</evidence>
<dbReference type="AlphaFoldDB" id="C4JHY4"/>
<dbReference type="PROSITE" id="PS50007">
    <property type="entry name" value="PIPLC_X_DOMAIN"/>
    <property type="match status" value="1"/>
</dbReference>
<feature type="compositionally biased region" description="Basic and acidic residues" evidence="2">
    <location>
        <begin position="116"/>
        <end position="126"/>
    </location>
</feature>
<dbReference type="GO" id="GO:0016042">
    <property type="term" value="P:lipid catabolic process"/>
    <property type="evidence" value="ECO:0007669"/>
    <property type="project" value="UniProtKB-KW"/>
</dbReference>
<dbReference type="GO" id="GO:0004435">
    <property type="term" value="F:phosphatidylinositol-4,5-bisphosphate phospholipase C activity"/>
    <property type="evidence" value="ECO:0007669"/>
    <property type="project" value="UniProtKB-EC"/>
</dbReference>
<dbReference type="STRING" id="336963.C4JHY4"/>